<dbReference type="SUPFAM" id="SSF52794">
    <property type="entry name" value="PTS system IIB component-like"/>
    <property type="match status" value="1"/>
</dbReference>
<evidence type="ECO:0000256" key="1">
    <source>
        <dbReference type="ARBA" id="ARBA00022679"/>
    </source>
</evidence>
<dbReference type="AlphaFoldDB" id="A0A0R1X6A9"/>
<dbReference type="Gene3D" id="1.10.10.10">
    <property type="entry name" value="Winged helix-like DNA-binding domain superfamily/Winged helix DNA-binding domain"/>
    <property type="match status" value="1"/>
</dbReference>
<dbReference type="InterPro" id="IPR013011">
    <property type="entry name" value="PTS_EIIB_2"/>
</dbReference>
<proteinExistence type="predicted"/>
<keyword evidence="2" id="KW-0677">Repeat</keyword>
<keyword evidence="1" id="KW-0808">Transferase</keyword>
<name>A0A0R1X6A9_9LACO</name>
<dbReference type="Gene3D" id="1.10.1790.10">
    <property type="entry name" value="PRD domain"/>
    <property type="match status" value="1"/>
</dbReference>
<evidence type="ECO:0000259" key="6">
    <source>
        <dbReference type="PROSITE" id="PS51372"/>
    </source>
</evidence>
<dbReference type="InterPro" id="IPR011608">
    <property type="entry name" value="PRD"/>
</dbReference>
<dbReference type="EMBL" id="AZFW01000103">
    <property type="protein sequence ID" value="KRM25682.1"/>
    <property type="molecule type" value="Genomic_DNA"/>
</dbReference>
<dbReference type="InterPro" id="IPR050661">
    <property type="entry name" value="BglG_antiterminators"/>
</dbReference>
<dbReference type="GO" id="GO:0006355">
    <property type="term" value="P:regulation of DNA-templated transcription"/>
    <property type="evidence" value="ECO:0007669"/>
    <property type="project" value="InterPro"/>
</dbReference>
<dbReference type="RefSeq" id="WP_027829687.1">
    <property type="nucleotide sequence ID" value="NZ_AZFW01000103.1"/>
</dbReference>
<dbReference type="Proteomes" id="UP000050949">
    <property type="component" value="Unassembled WGS sequence"/>
</dbReference>
<organism evidence="7 8">
    <name type="scientific">Schleiferilactobacillus harbinensis DSM 16991</name>
    <dbReference type="NCBI Taxonomy" id="1122147"/>
    <lineage>
        <taxon>Bacteria</taxon>
        <taxon>Bacillati</taxon>
        <taxon>Bacillota</taxon>
        <taxon>Bacilli</taxon>
        <taxon>Lactobacillales</taxon>
        <taxon>Lactobacillaceae</taxon>
        <taxon>Schleiferilactobacillus</taxon>
    </lineage>
</organism>
<dbReference type="PANTHER" id="PTHR30185">
    <property type="entry name" value="CRYPTIC BETA-GLUCOSIDE BGL OPERON ANTITERMINATOR"/>
    <property type="match status" value="1"/>
</dbReference>
<feature type="domain" description="PTS EIIB type-2" evidence="5">
    <location>
        <begin position="401"/>
        <end position="493"/>
    </location>
</feature>
<accession>A0A0R1X6A9</accession>
<dbReference type="Gene3D" id="3.40.50.2300">
    <property type="match status" value="1"/>
</dbReference>
<dbReference type="InterPro" id="IPR013196">
    <property type="entry name" value="HTH_11"/>
</dbReference>
<dbReference type="InterPro" id="IPR036634">
    <property type="entry name" value="PRD_sf"/>
</dbReference>
<evidence type="ECO:0000256" key="3">
    <source>
        <dbReference type="ARBA" id="ARBA00023015"/>
    </source>
</evidence>
<dbReference type="InterPro" id="IPR036390">
    <property type="entry name" value="WH_DNA-bd_sf"/>
</dbReference>
<evidence type="ECO:0000313" key="7">
    <source>
        <dbReference type="EMBL" id="KRM25682.1"/>
    </source>
</evidence>
<dbReference type="SUPFAM" id="SSF63520">
    <property type="entry name" value="PTS-regulatory domain, PRD"/>
    <property type="match status" value="2"/>
</dbReference>
<dbReference type="GO" id="GO:0009401">
    <property type="term" value="P:phosphoenolpyruvate-dependent sugar phosphotransferase system"/>
    <property type="evidence" value="ECO:0007669"/>
    <property type="project" value="InterPro"/>
</dbReference>
<dbReference type="CDD" id="cd05568">
    <property type="entry name" value="PTS_IIB_bgl_like"/>
    <property type="match status" value="1"/>
</dbReference>
<gene>
    <name evidence="7" type="ORF">FC91_GL000597</name>
</gene>
<evidence type="ECO:0000259" key="5">
    <source>
        <dbReference type="PROSITE" id="PS51099"/>
    </source>
</evidence>
<dbReference type="PROSITE" id="PS51372">
    <property type="entry name" value="PRD_2"/>
    <property type="match status" value="1"/>
</dbReference>
<feature type="domain" description="PRD" evidence="6">
    <location>
        <begin position="294"/>
        <end position="400"/>
    </location>
</feature>
<dbReference type="Pfam" id="PF00874">
    <property type="entry name" value="PRD"/>
    <property type="match status" value="1"/>
</dbReference>
<dbReference type="PATRIC" id="fig|1122147.4.peg.619"/>
<dbReference type="GO" id="GO:0008982">
    <property type="term" value="F:protein-N(PI)-phosphohistidine-sugar phosphotransferase activity"/>
    <property type="evidence" value="ECO:0007669"/>
    <property type="project" value="InterPro"/>
</dbReference>
<dbReference type="Pfam" id="PF08279">
    <property type="entry name" value="HTH_11"/>
    <property type="match status" value="1"/>
</dbReference>
<dbReference type="OrthoDB" id="3239954at2"/>
<dbReference type="InterPro" id="IPR036388">
    <property type="entry name" value="WH-like_DNA-bd_sf"/>
</dbReference>
<keyword evidence="3" id="KW-0805">Transcription regulation</keyword>
<evidence type="ECO:0000256" key="2">
    <source>
        <dbReference type="ARBA" id="ARBA00022737"/>
    </source>
</evidence>
<dbReference type="eggNOG" id="COG3711">
    <property type="taxonomic scope" value="Bacteria"/>
</dbReference>
<protein>
    <submittedName>
        <fullName evidence="7">HTH domain protein</fullName>
    </submittedName>
</protein>
<reference evidence="7 8" key="1">
    <citation type="journal article" date="2015" name="Genome Announc.">
        <title>Expanding the biotechnology potential of lactobacilli through comparative genomics of 213 strains and associated genera.</title>
        <authorList>
            <person name="Sun Z."/>
            <person name="Harris H.M."/>
            <person name="McCann A."/>
            <person name="Guo C."/>
            <person name="Argimon S."/>
            <person name="Zhang W."/>
            <person name="Yang X."/>
            <person name="Jeffery I.B."/>
            <person name="Cooney J.C."/>
            <person name="Kagawa T.F."/>
            <person name="Liu W."/>
            <person name="Song Y."/>
            <person name="Salvetti E."/>
            <person name="Wrobel A."/>
            <person name="Rasinkangas P."/>
            <person name="Parkhill J."/>
            <person name="Rea M.C."/>
            <person name="O'Sullivan O."/>
            <person name="Ritari J."/>
            <person name="Douillard F.P."/>
            <person name="Paul Ross R."/>
            <person name="Yang R."/>
            <person name="Briner A.E."/>
            <person name="Felis G.E."/>
            <person name="de Vos W.M."/>
            <person name="Barrangou R."/>
            <person name="Klaenhammer T.R."/>
            <person name="Caufield P.W."/>
            <person name="Cui Y."/>
            <person name="Zhang H."/>
            <person name="O'Toole P.W."/>
        </authorList>
    </citation>
    <scope>NUCLEOTIDE SEQUENCE [LARGE SCALE GENOMIC DNA]</scope>
    <source>
        <strain evidence="7 8">DSM 16991</strain>
    </source>
</reference>
<keyword evidence="4" id="KW-0804">Transcription</keyword>
<comment type="caution">
    <text evidence="7">The sequence shown here is derived from an EMBL/GenBank/DDBJ whole genome shotgun (WGS) entry which is preliminary data.</text>
</comment>
<dbReference type="PROSITE" id="PS51099">
    <property type="entry name" value="PTS_EIIB_TYPE_2"/>
    <property type="match status" value="1"/>
</dbReference>
<dbReference type="InterPro" id="IPR036095">
    <property type="entry name" value="PTS_EIIB-like_sf"/>
</dbReference>
<evidence type="ECO:0000256" key="4">
    <source>
        <dbReference type="ARBA" id="ARBA00023163"/>
    </source>
</evidence>
<evidence type="ECO:0000313" key="8">
    <source>
        <dbReference type="Proteomes" id="UP000050949"/>
    </source>
</evidence>
<dbReference type="SUPFAM" id="SSF46785">
    <property type="entry name" value="Winged helix' DNA-binding domain"/>
    <property type="match status" value="1"/>
</dbReference>
<dbReference type="PANTHER" id="PTHR30185:SF18">
    <property type="entry name" value="TRANSCRIPTIONAL REGULATOR MTLR"/>
    <property type="match status" value="1"/>
</dbReference>
<sequence length="495" mass="55578">MRERTKELLTLLARADGYVTAEELANSLAVSNKTIYRLVERINAAHTEPLIVTSRGKGVKLLSENAAAPVKPVMPSGHSEFSPLQRQNKVLLTLLFKAPYYVQRIQLFAAYYVSDSVIQSDLTAISNLLAADELKLVRDHTQVAVSGKEENIRRAINHTLERLNLFSVTSISEFSAGATGLDKFDQAFIVGEINRIERTIDGDIPYPYNINLFSHMYTLIMRARNGRWAEADYQMTPVDVQTARDNAVLYELAKVIIGDFDRYLVTQLPLTEELNIFQYLLSIQLGGEASQLLPMAPEVSAFTRFLTDQVAQQSHLVLDAASLTDLERHIQPMLNRLRNEITVKNVWLTEIKKQYGDLFKVIAQALTAAAKHFRLAPISADEAGFVTLYFARCMEEQDRPKRVVIMCTSGQGTSELLRVKVNKYFPDLVVPAVISTAQYTEDNMSTWHPDVVLSTVHVQPIDHVPVLLVSALFGDLDRTNLRHILNDQVEAANAH</sequence>